<dbReference type="EMBL" id="SBII01000004">
    <property type="protein sequence ID" value="RWX00989.1"/>
    <property type="molecule type" value="Genomic_DNA"/>
</dbReference>
<name>A0A444HC03_9FLAO</name>
<feature type="chain" id="PRO_5019229540" description="Lipoprotein" evidence="1">
    <location>
        <begin position="20"/>
        <end position="126"/>
    </location>
</feature>
<gene>
    <name evidence="2" type="ORF">EPI11_08180</name>
</gene>
<evidence type="ECO:0000256" key="1">
    <source>
        <dbReference type="SAM" id="SignalP"/>
    </source>
</evidence>
<evidence type="ECO:0000313" key="2">
    <source>
        <dbReference type="EMBL" id="RWX00989.1"/>
    </source>
</evidence>
<dbReference type="Proteomes" id="UP000287527">
    <property type="component" value="Unassembled WGS sequence"/>
</dbReference>
<feature type="signal peptide" evidence="1">
    <location>
        <begin position="1"/>
        <end position="19"/>
    </location>
</feature>
<comment type="caution">
    <text evidence="2">The sequence shown here is derived from an EMBL/GenBank/DDBJ whole genome shotgun (WGS) entry which is preliminary data.</text>
</comment>
<evidence type="ECO:0008006" key="4">
    <source>
        <dbReference type="Google" id="ProtNLM"/>
    </source>
</evidence>
<keyword evidence="3" id="KW-1185">Reference proteome</keyword>
<protein>
    <recommendedName>
        <fullName evidence="4">Lipoprotein</fullName>
    </recommendedName>
</protein>
<proteinExistence type="predicted"/>
<accession>A0A444HC03</accession>
<sequence>MKKLLFLLLSVSLFSCSGSDDNSTNSLHPPTWIQGTWGQDYGDNITVKTFRFSANGAYIISSNSEMSINPNSLLKIKEEITNTKYDINLSGGGTNLYFRFEKIGTNKIKYYNQQSSALNVTLVKLD</sequence>
<dbReference type="PROSITE" id="PS51257">
    <property type="entry name" value="PROKAR_LIPOPROTEIN"/>
    <property type="match status" value="1"/>
</dbReference>
<dbReference type="AlphaFoldDB" id="A0A444HC03"/>
<keyword evidence="1" id="KW-0732">Signal</keyword>
<dbReference type="OrthoDB" id="1151192at2"/>
<evidence type="ECO:0000313" key="3">
    <source>
        <dbReference type="Proteomes" id="UP000287527"/>
    </source>
</evidence>
<dbReference type="RefSeq" id="WP_128389470.1">
    <property type="nucleotide sequence ID" value="NZ_SBII01000004.1"/>
</dbReference>
<organism evidence="2 3">
    <name type="scientific">Flavobacterium cerinum</name>
    <dbReference type="NCBI Taxonomy" id="2502784"/>
    <lineage>
        <taxon>Bacteria</taxon>
        <taxon>Pseudomonadati</taxon>
        <taxon>Bacteroidota</taxon>
        <taxon>Flavobacteriia</taxon>
        <taxon>Flavobacteriales</taxon>
        <taxon>Flavobacteriaceae</taxon>
        <taxon>Flavobacterium</taxon>
    </lineage>
</organism>
<reference evidence="2 3" key="1">
    <citation type="submission" date="2019-01" db="EMBL/GenBank/DDBJ databases">
        <title>Flavobacterium sp. nov.,isolated from freshwater.</title>
        <authorList>
            <person name="Zhang R."/>
            <person name="Du Z.-J."/>
        </authorList>
    </citation>
    <scope>NUCLEOTIDE SEQUENCE [LARGE SCALE GENOMIC DNA]</scope>
    <source>
        <strain evidence="2 3">1E403</strain>
    </source>
</reference>